<sequence length="132" mass="13656">MTVPGPAIEADSATAPFFAAAARDRLLLPRCVSCGTWHPPEVATCCGPLEWVPAAGRGVLVSWAVVHAAPHPAFADSLPFRTALVELAEGPWLQVRLTGAEPVTPVAGSPVRITFAHPAEGASYPVGTLEGP</sequence>
<reference evidence="3" key="1">
    <citation type="journal article" date="2019" name="Int. J. Syst. Evol. Microbiol.">
        <title>The Global Catalogue of Microorganisms (GCM) 10K type strain sequencing project: providing services to taxonomists for standard genome sequencing and annotation.</title>
        <authorList>
            <consortium name="The Broad Institute Genomics Platform"/>
            <consortium name="The Broad Institute Genome Sequencing Center for Infectious Disease"/>
            <person name="Wu L."/>
            <person name="Ma J."/>
        </authorList>
    </citation>
    <scope>NUCLEOTIDE SEQUENCE [LARGE SCALE GENOMIC DNA]</scope>
    <source>
        <strain evidence="3">CCUG 49018</strain>
    </source>
</reference>
<dbReference type="PANTHER" id="PTHR34075">
    <property type="entry name" value="BLR3430 PROTEIN"/>
    <property type="match status" value="1"/>
</dbReference>
<dbReference type="InterPro" id="IPR052513">
    <property type="entry name" value="Thioester_dehydratase-like"/>
</dbReference>
<feature type="domain" description="ChsH2 C-terminal OB-fold" evidence="1">
    <location>
        <begin position="51"/>
        <end position="115"/>
    </location>
</feature>
<evidence type="ECO:0000259" key="1">
    <source>
        <dbReference type="Pfam" id="PF01796"/>
    </source>
</evidence>
<dbReference type="InterPro" id="IPR012340">
    <property type="entry name" value="NA-bd_OB-fold"/>
</dbReference>
<protein>
    <submittedName>
        <fullName evidence="2">Zn-ribbon domain-containing OB-fold protein</fullName>
    </submittedName>
</protein>
<dbReference type="Proteomes" id="UP001597182">
    <property type="component" value="Unassembled WGS sequence"/>
</dbReference>
<dbReference type="PANTHER" id="PTHR34075:SF5">
    <property type="entry name" value="BLR3430 PROTEIN"/>
    <property type="match status" value="1"/>
</dbReference>
<name>A0ABW3VMR0_9PSEU</name>
<accession>A0ABW3VMR0</accession>
<gene>
    <name evidence="2" type="ORF">ACFQ34_19095</name>
</gene>
<dbReference type="InterPro" id="IPR002878">
    <property type="entry name" value="ChsH2_C"/>
</dbReference>
<evidence type="ECO:0000313" key="2">
    <source>
        <dbReference type="EMBL" id="MFD1235399.1"/>
    </source>
</evidence>
<dbReference type="RefSeq" id="WP_339122148.1">
    <property type="nucleotide sequence ID" value="NZ_BAABKS010000074.1"/>
</dbReference>
<proteinExistence type="predicted"/>
<comment type="caution">
    <text evidence="2">The sequence shown here is derived from an EMBL/GenBank/DDBJ whole genome shotgun (WGS) entry which is preliminary data.</text>
</comment>
<dbReference type="Pfam" id="PF01796">
    <property type="entry name" value="OB_ChsH2_C"/>
    <property type="match status" value="1"/>
</dbReference>
<keyword evidence="3" id="KW-1185">Reference proteome</keyword>
<dbReference type="SUPFAM" id="SSF50249">
    <property type="entry name" value="Nucleic acid-binding proteins"/>
    <property type="match status" value="1"/>
</dbReference>
<dbReference type="EMBL" id="JBHTMB010000161">
    <property type="protein sequence ID" value="MFD1235399.1"/>
    <property type="molecule type" value="Genomic_DNA"/>
</dbReference>
<evidence type="ECO:0000313" key="3">
    <source>
        <dbReference type="Proteomes" id="UP001597182"/>
    </source>
</evidence>
<organism evidence="2 3">
    <name type="scientific">Pseudonocardia benzenivorans</name>
    <dbReference type="NCBI Taxonomy" id="228005"/>
    <lineage>
        <taxon>Bacteria</taxon>
        <taxon>Bacillati</taxon>
        <taxon>Actinomycetota</taxon>
        <taxon>Actinomycetes</taxon>
        <taxon>Pseudonocardiales</taxon>
        <taxon>Pseudonocardiaceae</taxon>
        <taxon>Pseudonocardia</taxon>
    </lineage>
</organism>